<dbReference type="EMBL" id="ML996247">
    <property type="protein sequence ID" value="KAF2729391.1"/>
    <property type="molecule type" value="Genomic_DNA"/>
</dbReference>
<dbReference type="OrthoDB" id="3550824at2759"/>
<keyword evidence="3" id="KW-1185">Reference proteome</keyword>
<feature type="transmembrane region" description="Helical" evidence="1">
    <location>
        <begin position="20"/>
        <end position="46"/>
    </location>
</feature>
<evidence type="ECO:0000313" key="3">
    <source>
        <dbReference type="Proteomes" id="UP000799444"/>
    </source>
</evidence>
<accession>A0A9P4UXV1</accession>
<feature type="transmembrane region" description="Helical" evidence="1">
    <location>
        <begin position="136"/>
        <end position="158"/>
    </location>
</feature>
<feature type="transmembrane region" description="Helical" evidence="1">
    <location>
        <begin position="95"/>
        <end position="115"/>
    </location>
</feature>
<comment type="caution">
    <text evidence="2">The sequence shown here is derived from an EMBL/GenBank/DDBJ whole genome shotgun (WGS) entry which is preliminary data.</text>
</comment>
<keyword evidence="1" id="KW-1133">Transmembrane helix</keyword>
<dbReference type="Proteomes" id="UP000799444">
    <property type="component" value="Unassembled WGS sequence"/>
</dbReference>
<reference evidence="2" key="1">
    <citation type="journal article" date="2020" name="Stud. Mycol.">
        <title>101 Dothideomycetes genomes: a test case for predicting lifestyles and emergence of pathogens.</title>
        <authorList>
            <person name="Haridas S."/>
            <person name="Albert R."/>
            <person name="Binder M."/>
            <person name="Bloem J."/>
            <person name="Labutti K."/>
            <person name="Salamov A."/>
            <person name="Andreopoulos B."/>
            <person name="Baker S."/>
            <person name="Barry K."/>
            <person name="Bills G."/>
            <person name="Bluhm B."/>
            <person name="Cannon C."/>
            <person name="Castanera R."/>
            <person name="Culley D."/>
            <person name="Daum C."/>
            <person name="Ezra D."/>
            <person name="Gonzalez J."/>
            <person name="Henrissat B."/>
            <person name="Kuo A."/>
            <person name="Liang C."/>
            <person name="Lipzen A."/>
            <person name="Lutzoni F."/>
            <person name="Magnuson J."/>
            <person name="Mondo S."/>
            <person name="Nolan M."/>
            <person name="Ohm R."/>
            <person name="Pangilinan J."/>
            <person name="Park H.-J."/>
            <person name="Ramirez L."/>
            <person name="Alfaro M."/>
            <person name="Sun H."/>
            <person name="Tritt A."/>
            <person name="Yoshinaga Y."/>
            <person name="Zwiers L.-H."/>
            <person name="Turgeon B."/>
            <person name="Goodwin S."/>
            <person name="Spatafora J."/>
            <person name="Crous P."/>
            <person name="Grigoriev I."/>
        </authorList>
    </citation>
    <scope>NUCLEOTIDE SEQUENCE</scope>
    <source>
        <strain evidence="2">CBS 125425</strain>
    </source>
</reference>
<keyword evidence="1" id="KW-0812">Transmembrane</keyword>
<keyword evidence="1" id="KW-0472">Membrane</keyword>
<gene>
    <name evidence="2" type="ORF">EJ04DRAFT_589228</name>
</gene>
<proteinExistence type="predicted"/>
<name>A0A9P4UXV1_9PLEO</name>
<protein>
    <submittedName>
        <fullName evidence="2">Uncharacterized protein</fullName>
    </submittedName>
</protein>
<sequence length="228" mass="25342">MADKRLTLAISSASPDPLGIAAVSGFYGQGACSGWYLTILASWYNLLGQPDAMRWPNMVAYLLATNWAAIDLFRQTSRYTNSSSHDDATKLLGSIAAATTITYWGLVHAISQFMLPQLYNHVKRESAFTSYTRPDWKFAALLVGSALPSMALTSLFTLNSQLWFAEQPSSHAVFGIAFEEALPVLYWDYIEADAHWLVLQAVPADWPSIEFHSTPFGRMDGDGFIYYC</sequence>
<feature type="transmembrane region" description="Helical" evidence="1">
    <location>
        <begin position="58"/>
        <end position="75"/>
    </location>
</feature>
<dbReference type="AlphaFoldDB" id="A0A9P4UXV1"/>
<evidence type="ECO:0000256" key="1">
    <source>
        <dbReference type="SAM" id="Phobius"/>
    </source>
</evidence>
<organism evidence="2 3">
    <name type="scientific">Polyplosphaeria fusca</name>
    <dbReference type="NCBI Taxonomy" id="682080"/>
    <lineage>
        <taxon>Eukaryota</taxon>
        <taxon>Fungi</taxon>
        <taxon>Dikarya</taxon>
        <taxon>Ascomycota</taxon>
        <taxon>Pezizomycotina</taxon>
        <taxon>Dothideomycetes</taxon>
        <taxon>Pleosporomycetidae</taxon>
        <taxon>Pleosporales</taxon>
        <taxon>Tetraplosphaeriaceae</taxon>
        <taxon>Polyplosphaeria</taxon>
    </lineage>
</organism>
<evidence type="ECO:0000313" key="2">
    <source>
        <dbReference type="EMBL" id="KAF2729391.1"/>
    </source>
</evidence>